<comment type="caution">
    <text evidence="6">The sequence shown here is derived from an EMBL/GenBank/DDBJ whole genome shotgun (WGS) entry which is preliminary data.</text>
</comment>
<comment type="similarity">
    <text evidence="1">Belongs to the 'GDSL' lipolytic enzyme family.</text>
</comment>
<feature type="signal peptide" evidence="5">
    <location>
        <begin position="1"/>
        <end position="23"/>
    </location>
</feature>
<gene>
    <name evidence="6" type="ORF">RND81_05G233100</name>
</gene>
<dbReference type="InterPro" id="IPR035669">
    <property type="entry name" value="SGNH_plant_lipase-like"/>
</dbReference>
<dbReference type="PANTHER" id="PTHR22835:SF517">
    <property type="entry name" value="GDSL-LIKE LIPASE_ACYLHYDROLASE FAMILY PROTEIN, EXPRESSED"/>
    <property type="match status" value="1"/>
</dbReference>
<evidence type="ECO:0000256" key="1">
    <source>
        <dbReference type="ARBA" id="ARBA00008668"/>
    </source>
</evidence>
<evidence type="ECO:0000256" key="5">
    <source>
        <dbReference type="SAM" id="SignalP"/>
    </source>
</evidence>
<dbReference type="PANTHER" id="PTHR22835">
    <property type="entry name" value="ZINC FINGER FYVE DOMAIN CONTAINING PROTEIN"/>
    <property type="match status" value="1"/>
</dbReference>
<reference evidence="6" key="1">
    <citation type="submission" date="2024-03" db="EMBL/GenBank/DDBJ databases">
        <title>WGS assembly of Saponaria officinalis var. Norfolk2.</title>
        <authorList>
            <person name="Jenkins J."/>
            <person name="Shu S."/>
            <person name="Grimwood J."/>
            <person name="Barry K."/>
            <person name="Goodstein D."/>
            <person name="Schmutz J."/>
            <person name="Leebens-Mack J."/>
            <person name="Osbourn A."/>
        </authorList>
    </citation>
    <scope>NUCLEOTIDE SEQUENCE [LARGE SCALE GENOMIC DNA]</scope>
    <source>
        <strain evidence="6">JIC</strain>
    </source>
</reference>
<feature type="chain" id="PRO_5043418760" evidence="5">
    <location>
        <begin position="24"/>
        <end position="349"/>
    </location>
</feature>
<keyword evidence="3" id="KW-0378">Hydrolase</keyword>
<dbReference type="GO" id="GO:0016788">
    <property type="term" value="F:hydrolase activity, acting on ester bonds"/>
    <property type="evidence" value="ECO:0007669"/>
    <property type="project" value="InterPro"/>
</dbReference>
<dbReference type="Gene3D" id="3.40.50.1110">
    <property type="entry name" value="SGNH hydrolase"/>
    <property type="match status" value="1"/>
</dbReference>
<accession>A0AAW1L175</accession>
<dbReference type="InterPro" id="IPR036514">
    <property type="entry name" value="SGNH_hydro_sf"/>
</dbReference>
<proteinExistence type="inferred from homology"/>
<keyword evidence="2 5" id="KW-0732">Signal</keyword>
<dbReference type="CDD" id="cd01837">
    <property type="entry name" value="SGNH_plant_lipase_like"/>
    <property type="match status" value="1"/>
</dbReference>
<sequence>MEVLLTFSILITLLSLLDINVEAQNPPFNSIYQFGDSISDTGNDFHLKGGCSVSPYGTTFFKRPTGRCSNGLLIVDYFAQAFKIPFLNPYLNKDGDFSHGANFAVAGATALTTSKTSLLNQVIWFKSLLPQICANQAACKQKLGNALFLVGEIGGNDYNGVSFGGGANPEKLRGLVPQVIQVISSVVKQLIDLGATKLVVPGNFPVGCMTIYLAAYKSSDPNAYDELGCLKNWNDLASHHNSQLQEAIKTLQQQHGDVKIVYADYFSALQSIFRNAASLGFDKNEMHKACCGGGNNNEYNFGGPFCGSAGANVCPNPDARVSWDGIHLTQRVYQLMADQLLKQFLPHLV</sequence>
<keyword evidence="7" id="KW-1185">Reference proteome</keyword>
<dbReference type="InterPro" id="IPR001087">
    <property type="entry name" value="GDSL"/>
</dbReference>
<keyword evidence="4" id="KW-0325">Glycoprotein</keyword>
<organism evidence="6 7">
    <name type="scientific">Saponaria officinalis</name>
    <name type="common">Common soapwort</name>
    <name type="synonym">Lychnis saponaria</name>
    <dbReference type="NCBI Taxonomy" id="3572"/>
    <lineage>
        <taxon>Eukaryota</taxon>
        <taxon>Viridiplantae</taxon>
        <taxon>Streptophyta</taxon>
        <taxon>Embryophyta</taxon>
        <taxon>Tracheophyta</taxon>
        <taxon>Spermatophyta</taxon>
        <taxon>Magnoliopsida</taxon>
        <taxon>eudicotyledons</taxon>
        <taxon>Gunneridae</taxon>
        <taxon>Pentapetalae</taxon>
        <taxon>Caryophyllales</taxon>
        <taxon>Caryophyllaceae</taxon>
        <taxon>Caryophylleae</taxon>
        <taxon>Saponaria</taxon>
    </lineage>
</organism>
<evidence type="ECO:0000313" key="7">
    <source>
        <dbReference type="Proteomes" id="UP001443914"/>
    </source>
</evidence>
<evidence type="ECO:0000256" key="2">
    <source>
        <dbReference type="ARBA" id="ARBA00022729"/>
    </source>
</evidence>
<evidence type="ECO:0000256" key="3">
    <source>
        <dbReference type="ARBA" id="ARBA00022801"/>
    </source>
</evidence>
<dbReference type="AlphaFoldDB" id="A0AAW1L175"/>
<dbReference type="EMBL" id="JBDFQZ010000005">
    <property type="protein sequence ID" value="KAK9726723.1"/>
    <property type="molecule type" value="Genomic_DNA"/>
</dbReference>
<dbReference type="Proteomes" id="UP001443914">
    <property type="component" value="Unassembled WGS sequence"/>
</dbReference>
<evidence type="ECO:0000256" key="4">
    <source>
        <dbReference type="ARBA" id="ARBA00023180"/>
    </source>
</evidence>
<name>A0AAW1L175_SAPOF</name>
<dbReference type="SUPFAM" id="SSF52266">
    <property type="entry name" value="SGNH hydrolase"/>
    <property type="match status" value="1"/>
</dbReference>
<protein>
    <submittedName>
        <fullName evidence="6">Uncharacterized protein</fullName>
    </submittedName>
</protein>
<dbReference type="Pfam" id="PF00657">
    <property type="entry name" value="Lipase_GDSL"/>
    <property type="match status" value="1"/>
</dbReference>
<evidence type="ECO:0000313" key="6">
    <source>
        <dbReference type="EMBL" id="KAK9726723.1"/>
    </source>
</evidence>